<dbReference type="PRINTS" id="PR00053">
    <property type="entry name" value="FORKHEAD"/>
</dbReference>
<dbReference type="Pfam" id="PF00250">
    <property type="entry name" value="Forkhead"/>
    <property type="match status" value="1"/>
</dbReference>
<reference evidence="8 9" key="1">
    <citation type="submission" date="2023-02" db="EMBL/GenBank/DDBJ databases">
        <title>Encephalitozoon hellem ATCC 50451 complete genome.</title>
        <authorList>
            <person name="Mascarenhas dos Santos A.C."/>
            <person name="Julian A.T."/>
            <person name="Pombert J.-F."/>
        </authorList>
    </citation>
    <scope>NUCLEOTIDE SEQUENCE [LARGE SCALE GENOMIC DNA]</scope>
    <source>
        <strain evidence="8 9">ATCC 50451</strain>
    </source>
</reference>
<evidence type="ECO:0000256" key="3">
    <source>
        <dbReference type="ARBA" id="ARBA00023163"/>
    </source>
</evidence>
<feature type="compositionally biased region" description="Basic and acidic residues" evidence="6">
    <location>
        <begin position="206"/>
        <end position="216"/>
    </location>
</feature>
<dbReference type="PANTHER" id="PTHR46078:SF2">
    <property type="entry name" value="FORK-HEAD DOMAIN-CONTAINING PROTEIN"/>
    <property type="match status" value="1"/>
</dbReference>
<keyword evidence="9" id="KW-1185">Reference proteome</keyword>
<name>A0ABY8CLW2_ENCHE</name>
<dbReference type="InterPro" id="IPR030456">
    <property type="entry name" value="TF_fork_head_CS_2"/>
</dbReference>
<dbReference type="Gene3D" id="1.10.10.10">
    <property type="entry name" value="Winged helix-like DNA-binding domain superfamily/Winged helix DNA-binding domain"/>
    <property type="match status" value="1"/>
</dbReference>
<keyword evidence="2 5" id="KW-0238">DNA-binding</keyword>
<evidence type="ECO:0000256" key="5">
    <source>
        <dbReference type="PROSITE-ProRule" id="PRU00089"/>
    </source>
</evidence>
<evidence type="ECO:0000256" key="2">
    <source>
        <dbReference type="ARBA" id="ARBA00023125"/>
    </source>
</evidence>
<dbReference type="CDD" id="cd00059">
    <property type="entry name" value="FH_FOX"/>
    <property type="match status" value="1"/>
</dbReference>
<keyword evidence="4 5" id="KW-0539">Nucleus</keyword>
<organism evidence="8 9">
    <name type="scientific">Encephalitozoon hellem</name>
    <name type="common">Microsporidian parasite</name>
    <dbReference type="NCBI Taxonomy" id="27973"/>
    <lineage>
        <taxon>Eukaryota</taxon>
        <taxon>Fungi</taxon>
        <taxon>Fungi incertae sedis</taxon>
        <taxon>Microsporidia</taxon>
        <taxon>Unikaryonidae</taxon>
        <taxon>Encephalitozoon</taxon>
    </lineage>
</organism>
<dbReference type="EMBL" id="CP119072">
    <property type="protein sequence ID" value="WEL39904.1"/>
    <property type="molecule type" value="Genomic_DNA"/>
</dbReference>
<dbReference type="InterPro" id="IPR036388">
    <property type="entry name" value="WH-like_DNA-bd_sf"/>
</dbReference>
<keyword evidence="1" id="KW-0805">Transcription regulation</keyword>
<evidence type="ECO:0000256" key="6">
    <source>
        <dbReference type="SAM" id="MobiDB-lite"/>
    </source>
</evidence>
<gene>
    <name evidence="8" type="ORF">PFJ87_11g01420</name>
</gene>
<dbReference type="InterPro" id="IPR036390">
    <property type="entry name" value="WH_DNA-bd_sf"/>
</dbReference>
<evidence type="ECO:0000313" key="9">
    <source>
        <dbReference type="Proteomes" id="UP001217963"/>
    </source>
</evidence>
<protein>
    <submittedName>
        <fullName evidence="8">Forkhead domain-containing protein</fullName>
    </submittedName>
</protein>
<dbReference type="PROSITE" id="PS50039">
    <property type="entry name" value="FORK_HEAD_3"/>
    <property type="match status" value="1"/>
</dbReference>
<dbReference type="Proteomes" id="UP001217963">
    <property type="component" value="Chromosome XI"/>
</dbReference>
<feature type="domain" description="Fork-head" evidence="7">
    <location>
        <begin position="112"/>
        <end position="203"/>
    </location>
</feature>
<dbReference type="PROSITE" id="PS00658">
    <property type="entry name" value="FORK_HEAD_2"/>
    <property type="match status" value="1"/>
</dbReference>
<evidence type="ECO:0000256" key="1">
    <source>
        <dbReference type="ARBA" id="ARBA00023015"/>
    </source>
</evidence>
<evidence type="ECO:0000313" key="8">
    <source>
        <dbReference type="EMBL" id="WEL39904.1"/>
    </source>
</evidence>
<evidence type="ECO:0000256" key="4">
    <source>
        <dbReference type="ARBA" id="ARBA00023242"/>
    </source>
</evidence>
<accession>A0ABY8CLW2</accession>
<dbReference type="SUPFAM" id="SSF46785">
    <property type="entry name" value="Winged helix' DNA-binding domain"/>
    <property type="match status" value="1"/>
</dbReference>
<sequence length="263" mass="30066">MGCNMASMEFSDIELSPEGIEQDVKDFYKPTEGDFAASGFLCEFLGIGFDEDAAAHRFYRKWMSSCARPASPDTCIDPRCLYDDCFETNKKSEEIKICEAREHVCHDPSKSKPSLSYAQIITRAIRTSKAGKLTLSEIYKWIEDSFEYYRHANPVWKNSIRHNLSLNKCFKKVPRDPGTRGKGGRWMLDYDFLSKEDFKRRRKAKHYDSAASERSESSGSGDCLNDEREGGSCDSEPSPKDLVRHMKKFMVSEINPSKNVNKI</sequence>
<proteinExistence type="predicted"/>
<feature type="region of interest" description="Disordered" evidence="6">
    <location>
        <begin position="205"/>
        <end position="244"/>
    </location>
</feature>
<dbReference type="InterPro" id="IPR045912">
    <property type="entry name" value="FOXJ2/3-like"/>
</dbReference>
<dbReference type="SMART" id="SM00339">
    <property type="entry name" value="FH"/>
    <property type="match status" value="1"/>
</dbReference>
<dbReference type="InterPro" id="IPR001766">
    <property type="entry name" value="Fork_head_dom"/>
</dbReference>
<feature type="compositionally biased region" description="Basic and acidic residues" evidence="6">
    <location>
        <begin position="225"/>
        <end position="244"/>
    </location>
</feature>
<feature type="DNA-binding region" description="Fork-head" evidence="5">
    <location>
        <begin position="112"/>
        <end position="203"/>
    </location>
</feature>
<comment type="subcellular location">
    <subcellularLocation>
        <location evidence="5">Nucleus</location>
    </subcellularLocation>
</comment>
<evidence type="ECO:0000259" key="7">
    <source>
        <dbReference type="PROSITE" id="PS50039"/>
    </source>
</evidence>
<keyword evidence="3" id="KW-0804">Transcription</keyword>
<dbReference type="PANTHER" id="PTHR46078">
    <property type="entry name" value="FORKHEAD BOX PROTEIN J2 FAMILY MEMBER"/>
    <property type="match status" value="1"/>
</dbReference>